<evidence type="ECO:0000256" key="9">
    <source>
        <dbReference type="ARBA" id="ARBA00023136"/>
    </source>
</evidence>
<evidence type="ECO:0000256" key="2">
    <source>
        <dbReference type="ARBA" id="ARBA00008661"/>
    </source>
</evidence>
<evidence type="ECO:0000256" key="3">
    <source>
        <dbReference type="ARBA" id="ARBA00022676"/>
    </source>
</evidence>
<keyword evidence="3 10" id="KW-0328">Glycosyltransferase</keyword>
<comment type="caution">
    <text evidence="11">The sequence shown here is derived from an EMBL/GenBank/DDBJ whole genome shotgun (WGS) entry which is preliminary data.</text>
</comment>
<accession>A0AAV4GLX0</accession>
<evidence type="ECO:0000256" key="10">
    <source>
        <dbReference type="RuleBase" id="RU363063"/>
    </source>
</evidence>
<dbReference type="EMBL" id="BMAT01001486">
    <property type="protein sequence ID" value="GFR86767.1"/>
    <property type="molecule type" value="Genomic_DNA"/>
</dbReference>
<proteinExistence type="inferred from homology"/>
<dbReference type="AlphaFoldDB" id="A0AAV4GLX0"/>
<gene>
    <name evidence="11" type="ORF">ElyMa_000729300</name>
</gene>
<evidence type="ECO:0000256" key="7">
    <source>
        <dbReference type="ARBA" id="ARBA00022989"/>
    </source>
</evidence>
<keyword evidence="7 10" id="KW-1133">Transmembrane helix</keyword>
<name>A0AAV4GLX0_9GAST</name>
<evidence type="ECO:0000313" key="12">
    <source>
        <dbReference type="Proteomes" id="UP000762676"/>
    </source>
</evidence>
<dbReference type="PANTHER" id="PTHR11214:SF3">
    <property type="entry name" value="BETA-1,3-GALACTOSYLTRANSFERASE 6"/>
    <property type="match status" value="1"/>
</dbReference>
<keyword evidence="9 10" id="KW-0472">Membrane</keyword>
<dbReference type="GO" id="GO:0000139">
    <property type="term" value="C:Golgi membrane"/>
    <property type="evidence" value="ECO:0007669"/>
    <property type="project" value="UniProtKB-SubCell"/>
</dbReference>
<dbReference type="Pfam" id="PF01762">
    <property type="entry name" value="Galactosyl_T"/>
    <property type="match status" value="1"/>
</dbReference>
<dbReference type="GO" id="GO:0006493">
    <property type="term" value="P:protein O-linked glycosylation"/>
    <property type="evidence" value="ECO:0007669"/>
    <property type="project" value="TreeGrafter"/>
</dbReference>
<organism evidence="11 12">
    <name type="scientific">Elysia marginata</name>
    <dbReference type="NCBI Taxonomy" id="1093978"/>
    <lineage>
        <taxon>Eukaryota</taxon>
        <taxon>Metazoa</taxon>
        <taxon>Spiralia</taxon>
        <taxon>Lophotrochozoa</taxon>
        <taxon>Mollusca</taxon>
        <taxon>Gastropoda</taxon>
        <taxon>Heterobranchia</taxon>
        <taxon>Euthyneura</taxon>
        <taxon>Panpulmonata</taxon>
        <taxon>Sacoglossa</taxon>
        <taxon>Placobranchoidea</taxon>
        <taxon>Plakobranchidae</taxon>
        <taxon>Elysia</taxon>
    </lineage>
</organism>
<dbReference type="Proteomes" id="UP000762676">
    <property type="component" value="Unassembled WGS sequence"/>
</dbReference>
<dbReference type="InterPro" id="IPR002659">
    <property type="entry name" value="Glyco_trans_31"/>
</dbReference>
<dbReference type="PANTHER" id="PTHR11214">
    <property type="entry name" value="BETA-1,3-N-ACETYLGLUCOSAMINYLTRANSFERASE"/>
    <property type="match status" value="1"/>
</dbReference>
<evidence type="ECO:0000256" key="4">
    <source>
        <dbReference type="ARBA" id="ARBA00022679"/>
    </source>
</evidence>
<dbReference type="Gene3D" id="3.90.550.50">
    <property type="match status" value="1"/>
</dbReference>
<dbReference type="GO" id="GO:0016758">
    <property type="term" value="F:hexosyltransferase activity"/>
    <property type="evidence" value="ECO:0007669"/>
    <property type="project" value="InterPro"/>
</dbReference>
<protein>
    <recommendedName>
        <fullName evidence="10">Hexosyltransferase</fullName>
        <ecNumber evidence="10">2.4.1.-</ecNumber>
    </recommendedName>
</protein>
<evidence type="ECO:0000256" key="6">
    <source>
        <dbReference type="ARBA" id="ARBA00022968"/>
    </source>
</evidence>
<keyword evidence="12" id="KW-1185">Reference proteome</keyword>
<comment type="subcellular location">
    <subcellularLocation>
        <location evidence="1 10">Golgi apparatus membrane</location>
        <topology evidence="1 10">Single-pass type II membrane protein</topology>
    </subcellularLocation>
</comment>
<evidence type="ECO:0000256" key="1">
    <source>
        <dbReference type="ARBA" id="ARBA00004323"/>
    </source>
</evidence>
<evidence type="ECO:0000256" key="8">
    <source>
        <dbReference type="ARBA" id="ARBA00023034"/>
    </source>
</evidence>
<evidence type="ECO:0000256" key="5">
    <source>
        <dbReference type="ARBA" id="ARBA00022692"/>
    </source>
</evidence>
<sequence>MARRRLKMIGLDLNRLHLDSLLAPLSAFVVFLFLRTYLESLLQTPRASLREAVLLKKQQKDVHQEEPSLLERQTYTQHGLYITDTDTAFLTKVVGCEGSSHVVEQKAHHGRRTLFDAVFLICSAAHNLKRRQTARHIYGNFQNTQPYRIKIVFLVGIAKGRETEDQLSHESLKYGDILQGNFVEHYFNLSYKTIMGYRWAQRHCRDVRLVCKIDDDVFVDVFKFFDYFLPIISIRKRVIYGYLNSKPRVHRRGKYWVGEDEFSGKQYPQFCNGFFVVATQDVIADLYQVSKTVRFFRLEDVFTYGMVRETMLDVQLVHVDAITHYFNKYQDCVNDHKYRCKYLAAEMAPDLLLEYHSLVMEHRRMLALPGGPN</sequence>
<dbReference type="EC" id="2.4.1.-" evidence="10"/>
<keyword evidence="6 10" id="KW-0735">Signal-anchor</keyword>
<feature type="transmembrane region" description="Helical" evidence="10">
    <location>
        <begin position="21"/>
        <end position="38"/>
    </location>
</feature>
<keyword evidence="5 10" id="KW-0812">Transmembrane</keyword>
<evidence type="ECO:0000313" key="11">
    <source>
        <dbReference type="EMBL" id="GFR86767.1"/>
    </source>
</evidence>
<reference evidence="11 12" key="1">
    <citation type="journal article" date="2021" name="Elife">
        <title>Chloroplast acquisition without the gene transfer in kleptoplastic sea slugs, Plakobranchus ocellatus.</title>
        <authorList>
            <person name="Maeda T."/>
            <person name="Takahashi S."/>
            <person name="Yoshida T."/>
            <person name="Shimamura S."/>
            <person name="Takaki Y."/>
            <person name="Nagai Y."/>
            <person name="Toyoda A."/>
            <person name="Suzuki Y."/>
            <person name="Arimoto A."/>
            <person name="Ishii H."/>
            <person name="Satoh N."/>
            <person name="Nishiyama T."/>
            <person name="Hasebe M."/>
            <person name="Maruyama T."/>
            <person name="Minagawa J."/>
            <person name="Obokata J."/>
            <person name="Shigenobu S."/>
        </authorList>
    </citation>
    <scope>NUCLEOTIDE SEQUENCE [LARGE SCALE GENOMIC DNA]</scope>
</reference>
<keyword evidence="8 10" id="KW-0333">Golgi apparatus</keyword>
<comment type="similarity">
    <text evidence="2 10">Belongs to the glycosyltransferase 31 family.</text>
</comment>
<keyword evidence="4" id="KW-0808">Transferase</keyword>